<dbReference type="InterPro" id="IPR050261">
    <property type="entry name" value="FrsA_esterase"/>
</dbReference>
<dbReference type="AlphaFoldDB" id="A0A059G156"/>
<dbReference type="Proteomes" id="UP000024942">
    <property type="component" value="Unassembled WGS sequence"/>
</dbReference>
<dbReference type="STRING" id="1280953.HOC_20508"/>
<protein>
    <submittedName>
        <fullName evidence="3">Alpha/beta family hydrolase</fullName>
    </submittedName>
</protein>
<keyword evidence="1 3" id="KW-0378">Hydrolase</keyword>
<dbReference type="EMBL" id="ARYL01000102">
    <property type="protein sequence ID" value="KCZ97767.1"/>
    <property type="molecule type" value="Genomic_DNA"/>
</dbReference>
<organism evidence="3 4">
    <name type="scientific">Hyphomonas oceanitis SCH89</name>
    <dbReference type="NCBI Taxonomy" id="1280953"/>
    <lineage>
        <taxon>Bacteria</taxon>
        <taxon>Pseudomonadati</taxon>
        <taxon>Pseudomonadota</taxon>
        <taxon>Alphaproteobacteria</taxon>
        <taxon>Hyphomonadales</taxon>
        <taxon>Hyphomonadaceae</taxon>
        <taxon>Hyphomonas</taxon>
    </lineage>
</organism>
<sequence>MTSQQSNSDPARIHTLPKLKKYTPPDDVHFWFEDFKSENVRLVSQWFAPHDTQDMSLPTILMAHGWGGTAAHFREDAVFFARAGYAVMLFDYRGWGESDGRLEIDPTAAEDTRNTNMNSLMAVRELRGYIDRNRPVCPPL</sequence>
<evidence type="ECO:0000259" key="2">
    <source>
        <dbReference type="Pfam" id="PF02129"/>
    </source>
</evidence>
<evidence type="ECO:0000313" key="4">
    <source>
        <dbReference type="Proteomes" id="UP000024942"/>
    </source>
</evidence>
<comment type="caution">
    <text evidence="3">The sequence shown here is derived from an EMBL/GenBank/DDBJ whole genome shotgun (WGS) entry which is preliminary data.</text>
</comment>
<feature type="non-terminal residue" evidence="3">
    <location>
        <position position="140"/>
    </location>
</feature>
<dbReference type="InterPro" id="IPR029058">
    <property type="entry name" value="AB_hydrolase_fold"/>
</dbReference>
<dbReference type="Gene3D" id="3.40.50.1820">
    <property type="entry name" value="alpha/beta hydrolase"/>
    <property type="match status" value="1"/>
</dbReference>
<reference evidence="3 4" key="1">
    <citation type="journal article" date="2014" name="Antonie Van Leeuwenhoek">
        <title>Hyphomonas beringensis sp. nov. and Hyphomonas chukchiensis sp. nov., isolated from surface seawater of the Bering Sea and Chukchi Sea.</title>
        <authorList>
            <person name="Li C."/>
            <person name="Lai Q."/>
            <person name="Li G."/>
            <person name="Dong C."/>
            <person name="Wang J."/>
            <person name="Liao Y."/>
            <person name="Shao Z."/>
        </authorList>
    </citation>
    <scope>NUCLEOTIDE SEQUENCE [LARGE SCALE GENOMIC DNA]</scope>
    <source>
        <strain evidence="3 4">SCH89</strain>
    </source>
</reference>
<dbReference type="RefSeq" id="WP_199285893.1">
    <property type="nucleotide sequence ID" value="NZ_ARYL01000102.1"/>
</dbReference>
<dbReference type="PANTHER" id="PTHR22946:SF9">
    <property type="entry name" value="POLYKETIDE TRANSFERASE AF380"/>
    <property type="match status" value="1"/>
</dbReference>
<keyword evidence="4" id="KW-1185">Reference proteome</keyword>
<accession>A0A059G156</accession>
<dbReference type="PANTHER" id="PTHR22946">
    <property type="entry name" value="DIENELACTONE HYDROLASE DOMAIN-CONTAINING PROTEIN-RELATED"/>
    <property type="match status" value="1"/>
</dbReference>
<evidence type="ECO:0000313" key="3">
    <source>
        <dbReference type="EMBL" id="KCZ97767.1"/>
    </source>
</evidence>
<dbReference type="InterPro" id="IPR000383">
    <property type="entry name" value="Xaa-Pro-like_dom"/>
</dbReference>
<gene>
    <name evidence="3" type="ORF">HOC_20508</name>
</gene>
<proteinExistence type="predicted"/>
<dbReference type="SUPFAM" id="SSF53474">
    <property type="entry name" value="alpha/beta-Hydrolases"/>
    <property type="match status" value="1"/>
</dbReference>
<feature type="domain" description="Xaa-Pro dipeptidyl-peptidase-like" evidence="2">
    <location>
        <begin position="40"/>
        <end position="114"/>
    </location>
</feature>
<dbReference type="Pfam" id="PF02129">
    <property type="entry name" value="Peptidase_S15"/>
    <property type="match status" value="1"/>
</dbReference>
<evidence type="ECO:0000256" key="1">
    <source>
        <dbReference type="ARBA" id="ARBA00022801"/>
    </source>
</evidence>
<dbReference type="GO" id="GO:0052689">
    <property type="term" value="F:carboxylic ester hydrolase activity"/>
    <property type="evidence" value="ECO:0007669"/>
    <property type="project" value="UniProtKB-ARBA"/>
</dbReference>
<name>A0A059G156_9PROT</name>